<evidence type="ECO:0000313" key="4">
    <source>
        <dbReference type="Proteomes" id="UP000245910"/>
    </source>
</evidence>
<dbReference type="Gene3D" id="1.10.1040.10">
    <property type="entry name" value="N-(1-d-carboxylethyl)-l-norvaline Dehydrogenase, domain 2"/>
    <property type="match status" value="1"/>
</dbReference>
<dbReference type="InterPro" id="IPR036291">
    <property type="entry name" value="NAD(P)-bd_dom_sf"/>
</dbReference>
<proteinExistence type="predicted"/>
<dbReference type="AlphaFoldDB" id="A0A2L2T9M2"/>
<dbReference type="Gene3D" id="3.40.50.720">
    <property type="entry name" value="NAD(P)-binding Rossmann-like Domain"/>
    <property type="match status" value="1"/>
</dbReference>
<dbReference type="PANTHER" id="PTHR43060">
    <property type="entry name" value="3-HYDROXYISOBUTYRATE DEHYDROGENASE-LIKE 1, MITOCHONDRIAL-RELATED"/>
    <property type="match status" value="1"/>
</dbReference>
<protein>
    <recommendedName>
        <fullName evidence="5">6-phosphogluconate dehydrogenase NADP-binding domain-containing protein</fullName>
    </recommendedName>
</protein>
<dbReference type="GO" id="GO:0050661">
    <property type="term" value="F:NADP binding"/>
    <property type="evidence" value="ECO:0007669"/>
    <property type="project" value="InterPro"/>
</dbReference>
<dbReference type="GO" id="GO:0016491">
    <property type="term" value="F:oxidoreductase activity"/>
    <property type="evidence" value="ECO:0007669"/>
    <property type="project" value="InterPro"/>
</dbReference>
<evidence type="ECO:0000313" key="3">
    <source>
        <dbReference type="EMBL" id="CEI67632.1"/>
    </source>
</evidence>
<dbReference type="InterPro" id="IPR013328">
    <property type="entry name" value="6PGD_dom2"/>
</dbReference>
<organism evidence="3 4">
    <name type="scientific">Fusarium venenatum</name>
    <dbReference type="NCBI Taxonomy" id="56646"/>
    <lineage>
        <taxon>Eukaryota</taxon>
        <taxon>Fungi</taxon>
        <taxon>Dikarya</taxon>
        <taxon>Ascomycota</taxon>
        <taxon>Pezizomycotina</taxon>
        <taxon>Sordariomycetes</taxon>
        <taxon>Hypocreomycetidae</taxon>
        <taxon>Hypocreales</taxon>
        <taxon>Nectriaceae</taxon>
        <taxon>Fusarium</taxon>
    </lineage>
</organism>
<dbReference type="InterPro" id="IPR002204">
    <property type="entry name" value="3-OH-isobutyrate_DH-rel_CS"/>
</dbReference>
<keyword evidence="4" id="KW-1185">Reference proteome</keyword>
<dbReference type="GO" id="GO:0051287">
    <property type="term" value="F:NAD binding"/>
    <property type="evidence" value="ECO:0007669"/>
    <property type="project" value="InterPro"/>
</dbReference>
<name>A0A2L2T9M2_9HYPO</name>
<evidence type="ECO:0000259" key="2">
    <source>
        <dbReference type="Pfam" id="PF14833"/>
    </source>
</evidence>
<evidence type="ECO:0000259" key="1">
    <source>
        <dbReference type="Pfam" id="PF03446"/>
    </source>
</evidence>
<feature type="domain" description="3-hydroxyisobutyrate dehydrogenase-like NAD-binding" evidence="2">
    <location>
        <begin position="321"/>
        <end position="430"/>
    </location>
</feature>
<dbReference type="InterPro" id="IPR006115">
    <property type="entry name" value="6PGDH_NADP-bd"/>
</dbReference>
<dbReference type="PROSITE" id="PS00895">
    <property type="entry name" value="3_HYDROXYISOBUT_DH"/>
    <property type="match status" value="1"/>
</dbReference>
<dbReference type="SUPFAM" id="SSF51735">
    <property type="entry name" value="NAD(P)-binding Rossmann-fold domains"/>
    <property type="match status" value="1"/>
</dbReference>
<dbReference type="Proteomes" id="UP000245910">
    <property type="component" value="Chromosome I"/>
</dbReference>
<dbReference type="STRING" id="56646.A0A2L2T9M2"/>
<sequence>MSSSSDESSMILEGVFQKSQSTGSPFGTITILHVLPRALRILEYFGMEYAMTASTILNLDPATMRDIFRKASARSIVSVEQKVAQRPEYEIPDLIRDLKSIINLSSKIQYPTPLLSTTLSIIIEWQDTHPQSYSVGYLGSPTLMHLHNRELHKPQSQRIVVVGLGIMGLGMALSLQKLHHVTGCDIDQERLDEAKSASLPVTTDVASCLDKTDCLLFVLEKSEQILSVIGEISSQLKSRRKALVIIAHTTMSASSSIEIRDRIFQLNNTISYLEAPISGGPNRANSGELLIITGGERAVVEDKLSVLQQMSTTIYFAGRIGNASKMKALHQISAAINHASSFEITCLGLHCGIKSEILYDVLVKYAYNQYLADRLPKFLAEDYTPDARLSIWLKDLEIARNQVSETEINLSIIDKLLFLFKKAAENGDVSNSDISIAQFWNCSLEEV</sequence>
<dbReference type="SUPFAM" id="SSF48179">
    <property type="entry name" value="6-phosphogluconate dehydrogenase C-terminal domain-like"/>
    <property type="match status" value="1"/>
</dbReference>
<dbReference type="EMBL" id="LN649229">
    <property type="protein sequence ID" value="CEI67632.1"/>
    <property type="molecule type" value="Genomic_DNA"/>
</dbReference>
<dbReference type="InterPro" id="IPR008927">
    <property type="entry name" value="6-PGluconate_DH-like_C_sf"/>
</dbReference>
<dbReference type="Pfam" id="PF14833">
    <property type="entry name" value="NAD_binding_11"/>
    <property type="match status" value="1"/>
</dbReference>
<feature type="domain" description="6-phosphogluconate dehydrogenase NADP-binding" evidence="1">
    <location>
        <begin position="159"/>
        <end position="317"/>
    </location>
</feature>
<dbReference type="Pfam" id="PF03446">
    <property type="entry name" value="NAD_binding_2"/>
    <property type="match status" value="1"/>
</dbReference>
<reference evidence="4" key="1">
    <citation type="submission" date="2014-10" db="EMBL/GenBank/DDBJ databases">
        <authorList>
            <person name="King R."/>
        </authorList>
    </citation>
    <scope>NUCLEOTIDE SEQUENCE [LARGE SCALE GENOMIC DNA]</scope>
    <source>
        <strain evidence="4">A3/5</strain>
    </source>
</reference>
<accession>A0A2L2T9M2</accession>
<evidence type="ECO:0008006" key="5">
    <source>
        <dbReference type="Google" id="ProtNLM"/>
    </source>
</evidence>
<dbReference type="InterPro" id="IPR029154">
    <property type="entry name" value="HIBADH-like_NADP-bd"/>
</dbReference>